<proteinExistence type="predicted"/>
<organism evidence="1 2">
    <name type="scientific">Kribbella ginsengisoli</name>
    <dbReference type="NCBI Taxonomy" id="363865"/>
    <lineage>
        <taxon>Bacteria</taxon>
        <taxon>Bacillati</taxon>
        <taxon>Actinomycetota</taxon>
        <taxon>Actinomycetes</taxon>
        <taxon>Propionibacteriales</taxon>
        <taxon>Kribbellaceae</taxon>
        <taxon>Kribbella</taxon>
    </lineage>
</organism>
<dbReference type="Proteomes" id="UP001501222">
    <property type="component" value="Unassembled WGS sequence"/>
</dbReference>
<comment type="caution">
    <text evidence="1">The sequence shown here is derived from an EMBL/GenBank/DDBJ whole genome shotgun (WGS) entry which is preliminary data.</text>
</comment>
<evidence type="ECO:0000313" key="2">
    <source>
        <dbReference type="Proteomes" id="UP001501222"/>
    </source>
</evidence>
<dbReference type="RefSeq" id="WP_344850691.1">
    <property type="nucleotide sequence ID" value="NZ_BAABAA010000034.1"/>
</dbReference>
<name>A0ABP6Z8E4_9ACTN</name>
<dbReference type="EMBL" id="BAABAA010000034">
    <property type="protein sequence ID" value="GAA3601077.1"/>
    <property type="molecule type" value="Genomic_DNA"/>
</dbReference>
<protein>
    <submittedName>
        <fullName evidence="1">Uncharacterized protein</fullName>
    </submittedName>
</protein>
<reference evidence="2" key="1">
    <citation type="journal article" date="2019" name="Int. J. Syst. Evol. Microbiol.">
        <title>The Global Catalogue of Microorganisms (GCM) 10K type strain sequencing project: providing services to taxonomists for standard genome sequencing and annotation.</title>
        <authorList>
            <consortium name="The Broad Institute Genomics Platform"/>
            <consortium name="The Broad Institute Genome Sequencing Center for Infectious Disease"/>
            <person name="Wu L."/>
            <person name="Ma J."/>
        </authorList>
    </citation>
    <scope>NUCLEOTIDE SEQUENCE [LARGE SCALE GENOMIC DNA]</scope>
    <source>
        <strain evidence="2">JCM 16928</strain>
    </source>
</reference>
<accession>A0ABP6Z8E4</accession>
<evidence type="ECO:0000313" key="1">
    <source>
        <dbReference type="EMBL" id="GAA3601077.1"/>
    </source>
</evidence>
<sequence length="217" mass="23349">MSTWDEPLETAARELNTTVDDLVAVGLEWLVDVCAPIPGNQSPANVAEYIDHHHDGDWAGFLTDPYLNDGLAALAIERASGSHTVAAAAELLRVDLVDVVSVIADWALAAPQPRTLGVWDGEVIGNAGLRMLHQELINRGPVPSKLQLAAARSWVDHCDFPDVAGIGLSAEALSDDEIRDGLAATYHGGWLQFLADQIPMTLPRENTKTSNHESGEF</sequence>
<keyword evidence="2" id="KW-1185">Reference proteome</keyword>
<gene>
    <name evidence="1" type="ORF">GCM10022235_86230</name>
</gene>